<feature type="non-terminal residue" evidence="1">
    <location>
        <position position="1"/>
    </location>
</feature>
<dbReference type="EMBL" id="HACA01023213">
    <property type="protein sequence ID" value="CDW40574.1"/>
    <property type="molecule type" value="Transcribed_RNA"/>
</dbReference>
<evidence type="ECO:0000313" key="1">
    <source>
        <dbReference type="EMBL" id="CDW40574.1"/>
    </source>
</evidence>
<protein>
    <submittedName>
        <fullName evidence="1">Uncharacterized protein</fullName>
    </submittedName>
</protein>
<dbReference type="AlphaFoldDB" id="A0A0K2UQN1"/>
<organism evidence="1">
    <name type="scientific">Lepeophtheirus salmonis</name>
    <name type="common">Salmon louse</name>
    <name type="synonym">Caligus salmonis</name>
    <dbReference type="NCBI Taxonomy" id="72036"/>
    <lineage>
        <taxon>Eukaryota</taxon>
        <taxon>Metazoa</taxon>
        <taxon>Ecdysozoa</taxon>
        <taxon>Arthropoda</taxon>
        <taxon>Crustacea</taxon>
        <taxon>Multicrustacea</taxon>
        <taxon>Hexanauplia</taxon>
        <taxon>Copepoda</taxon>
        <taxon>Siphonostomatoida</taxon>
        <taxon>Caligidae</taxon>
        <taxon>Lepeophtheirus</taxon>
    </lineage>
</organism>
<proteinExistence type="predicted"/>
<reference evidence="1" key="1">
    <citation type="submission" date="2014-05" db="EMBL/GenBank/DDBJ databases">
        <authorList>
            <person name="Chronopoulou M."/>
        </authorList>
    </citation>
    <scope>NUCLEOTIDE SEQUENCE</scope>
    <source>
        <tissue evidence="1">Whole organism</tissue>
    </source>
</reference>
<accession>A0A0K2UQN1</accession>
<name>A0A0K2UQN1_LEPSM</name>
<sequence length="87" mass="10170">QHSNPENLKNIWEKRETNAHDVSLDQLQSAVTKQAGEKDIIKNYFDVDPQLYSFQQRFTIINLQKILMVTLCLLRALTNIQSGFEYN</sequence>